<evidence type="ECO:0000313" key="4">
    <source>
        <dbReference type="Proteomes" id="UP000031057"/>
    </source>
</evidence>
<feature type="transmembrane region" description="Helical" evidence="1">
    <location>
        <begin position="388"/>
        <end position="408"/>
    </location>
</feature>
<keyword evidence="4" id="KW-1185">Reference proteome</keyword>
<dbReference type="STRING" id="1348853.LK12_11145"/>
<protein>
    <recommendedName>
        <fullName evidence="2">Guanylate cyclase domain-containing protein</fullName>
    </recommendedName>
</protein>
<comment type="caution">
    <text evidence="3">The sequence shown here is derived from an EMBL/GenBank/DDBJ whole genome shotgun (WGS) entry which is preliminary data.</text>
</comment>
<dbReference type="InterPro" id="IPR029787">
    <property type="entry name" value="Nucleotide_cyclase"/>
</dbReference>
<keyword evidence="1" id="KW-1133">Transmembrane helix</keyword>
<dbReference type="InterPro" id="IPR001054">
    <property type="entry name" value="A/G_cyclase"/>
</dbReference>
<dbReference type="InterPro" id="IPR007890">
    <property type="entry name" value="CHASE2"/>
</dbReference>
<feature type="transmembrane region" description="Helical" evidence="1">
    <location>
        <begin position="420"/>
        <end position="439"/>
    </location>
</feature>
<evidence type="ECO:0000259" key="2">
    <source>
        <dbReference type="PROSITE" id="PS50125"/>
    </source>
</evidence>
<dbReference type="EMBL" id="JTDI01000003">
    <property type="protein sequence ID" value="KHK91968.1"/>
    <property type="molecule type" value="Genomic_DNA"/>
</dbReference>
<evidence type="ECO:0000256" key="1">
    <source>
        <dbReference type="SAM" id="Phobius"/>
    </source>
</evidence>
<accession>A0A0B1ZRV4</accession>
<sequence>MRLWARHRRLAVIPGVVVILLIAFFQTVDVPVVTPVLQRVGHTVFDAYQRISPRPYEDAPVRVVDIDEETIRRFGQWPWPRTDLARLTMALGEAGAAAIAYDIVFSEKDRTSPHELARRFEATDPKAAQVLAELPDNDEQFARVVEYYPTVLGFFLAQGGAGAKVEPKAGMVVLGTPPRSVRNFRTAIAPVPVLLNAAQGAASLSIVPDEDSIIRRAPLIQRQGKTMLPGLSLEAIRLAFQTDSVMIKTTDGSAEGSAPGDVVSVKVGDIEIPTNAEGELWMHYTRDVPERVVPAWKIMSGKLDAEAMSQLFAGRIVFVGTSAIGLRDLRSTPLNEGEMGVIVHAEAAEQMILRKFLYRPDWAVGLERTLLLVTGLGLVLLLPRLGAVWGAILGLFAITLMAGASWYAFTEWGYLLNPTWPIIGLVFGYLIVTVLTFYLEERKRAYIHRAFDRYLAPELVKRIADDPSRLNLGGEERDMTVLFCDVRSFSSISEGLSPDEIIRFLIAFLTPMTDLLIARKATIDKYIGDAILAFWNAPLDDPDQDTNAARSALAMVAKLEQLNAEMPMREDVVWPGEVRIGIGLNAGRCCVGNMGSEQRLSYSLIGDTVNLASRIEGLTKYYGVQIAIGSSLAASLASFATIQLDLVRVVGRDTAEAVYALLGDETLAENEAFRKFAAEHAEMFAAYRSQDWDEAERIRKALLDRAAEYGLTRLYDIYGERIAAYMLKNPDKNWDGVYTAESK</sequence>
<evidence type="ECO:0000313" key="3">
    <source>
        <dbReference type="EMBL" id="KHK91968.1"/>
    </source>
</evidence>
<dbReference type="GO" id="GO:0006171">
    <property type="term" value="P:cAMP biosynthetic process"/>
    <property type="evidence" value="ECO:0007669"/>
    <property type="project" value="TreeGrafter"/>
</dbReference>
<dbReference type="CDD" id="cd07302">
    <property type="entry name" value="CHD"/>
    <property type="match status" value="1"/>
</dbReference>
<dbReference type="AlphaFoldDB" id="A0A0B1ZRV4"/>
<name>A0A0B1ZRV4_9SPHN</name>
<feature type="domain" description="Guanylate cyclase" evidence="2">
    <location>
        <begin position="480"/>
        <end position="616"/>
    </location>
</feature>
<proteinExistence type="predicted"/>
<feature type="transmembrane region" description="Helical" evidence="1">
    <location>
        <begin position="362"/>
        <end position="381"/>
    </location>
</feature>
<dbReference type="PANTHER" id="PTHR43081:SF1">
    <property type="entry name" value="ADENYLATE CYCLASE, TERMINAL-DIFFERENTIATION SPECIFIC"/>
    <property type="match status" value="1"/>
</dbReference>
<dbReference type="Pfam" id="PF05226">
    <property type="entry name" value="CHASE2"/>
    <property type="match status" value="1"/>
</dbReference>
<keyword evidence="1" id="KW-0812">Transmembrane</keyword>
<dbReference type="SMART" id="SM01080">
    <property type="entry name" value="CHASE2"/>
    <property type="match status" value="1"/>
</dbReference>
<dbReference type="Proteomes" id="UP000031057">
    <property type="component" value="Unassembled WGS sequence"/>
</dbReference>
<keyword evidence="1" id="KW-0472">Membrane</keyword>
<gene>
    <name evidence="3" type="ORF">LK12_11145</name>
</gene>
<dbReference type="InterPro" id="IPR050697">
    <property type="entry name" value="Adenylyl/Guanylyl_Cyclase_3/4"/>
</dbReference>
<reference evidence="3 4" key="1">
    <citation type="submission" date="2014-10" db="EMBL/GenBank/DDBJ databases">
        <title>Genome sequence of Novosphingobium malaysiense MUSC 273(T).</title>
        <authorList>
            <person name="Lee L.-H."/>
        </authorList>
    </citation>
    <scope>NUCLEOTIDE SEQUENCE [LARGE SCALE GENOMIC DNA]</scope>
    <source>
        <strain evidence="3 4">MUSC 273</strain>
    </source>
</reference>
<organism evidence="3 4">
    <name type="scientific">Novosphingobium malaysiense</name>
    <dbReference type="NCBI Taxonomy" id="1348853"/>
    <lineage>
        <taxon>Bacteria</taxon>
        <taxon>Pseudomonadati</taxon>
        <taxon>Pseudomonadota</taxon>
        <taxon>Alphaproteobacteria</taxon>
        <taxon>Sphingomonadales</taxon>
        <taxon>Sphingomonadaceae</taxon>
        <taxon>Novosphingobium</taxon>
    </lineage>
</organism>
<dbReference type="GO" id="GO:0035556">
    <property type="term" value="P:intracellular signal transduction"/>
    <property type="evidence" value="ECO:0007669"/>
    <property type="project" value="InterPro"/>
</dbReference>
<dbReference type="Gene3D" id="3.30.70.1230">
    <property type="entry name" value="Nucleotide cyclase"/>
    <property type="match status" value="1"/>
</dbReference>
<dbReference type="PROSITE" id="PS50125">
    <property type="entry name" value="GUANYLATE_CYCLASE_2"/>
    <property type="match status" value="1"/>
</dbReference>
<dbReference type="PANTHER" id="PTHR43081">
    <property type="entry name" value="ADENYLATE CYCLASE, TERMINAL-DIFFERENTIATION SPECIFIC-RELATED"/>
    <property type="match status" value="1"/>
</dbReference>
<dbReference type="SMART" id="SM00044">
    <property type="entry name" value="CYCc"/>
    <property type="match status" value="1"/>
</dbReference>
<dbReference type="SUPFAM" id="SSF55073">
    <property type="entry name" value="Nucleotide cyclase"/>
    <property type="match status" value="1"/>
</dbReference>
<dbReference type="Pfam" id="PF00211">
    <property type="entry name" value="Guanylate_cyc"/>
    <property type="match status" value="1"/>
</dbReference>
<dbReference type="GO" id="GO:0004016">
    <property type="term" value="F:adenylate cyclase activity"/>
    <property type="evidence" value="ECO:0007669"/>
    <property type="project" value="UniProtKB-ARBA"/>
</dbReference>